<sequence>MPPKYNTAEERHEARLASKRRYYARHRAEEQQKSRERWKNRQNCHSNIPEEQTVELMVSIKASLRLWLSKLQAIRNKDSELLLLPSRAAEVLQEITAMEWEQYRPVCEEQLAVARQFWSQTEGLIIEIVNMDAEVDESLLGQCQGLLAVCDWWVSSEEEILELNDLSADTYVLAHEQRDLVWQKAAA</sequence>
<gene>
    <name evidence="1" type="ORF">PILCRDRAFT_12377</name>
</gene>
<protein>
    <submittedName>
        <fullName evidence="1">Uncharacterized protein</fullName>
    </submittedName>
</protein>
<name>A0A0C3FBD1_PILCF</name>
<dbReference type="InParanoid" id="A0A0C3FBD1"/>
<proteinExistence type="predicted"/>
<dbReference type="Proteomes" id="UP000054166">
    <property type="component" value="Unassembled WGS sequence"/>
</dbReference>
<dbReference type="AlphaFoldDB" id="A0A0C3FBD1"/>
<keyword evidence="2" id="KW-1185">Reference proteome</keyword>
<dbReference type="OrthoDB" id="2607155at2759"/>
<dbReference type="EMBL" id="KN833029">
    <property type="protein sequence ID" value="KIM77016.1"/>
    <property type="molecule type" value="Genomic_DNA"/>
</dbReference>
<evidence type="ECO:0000313" key="2">
    <source>
        <dbReference type="Proteomes" id="UP000054166"/>
    </source>
</evidence>
<accession>A0A0C3FBD1</accession>
<reference evidence="1 2" key="1">
    <citation type="submission" date="2014-04" db="EMBL/GenBank/DDBJ databases">
        <authorList>
            <consortium name="DOE Joint Genome Institute"/>
            <person name="Kuo A."/>
            <person name="Tarkka M."/>
            <person name="Buscot F."/>
            <person name="Kohler A."/>
            <person name="Nagy L.G."/>
            <person name="Floudas D."/>
            <person name="Copeland A."/>
            <person name="Barry K.W."/>
            <person name="Cichocki N."/>
            <person name="Veneault-Fourrey C."/>
            <person name="LaButti K."/>
            <person name="Lindquist E.A."/>
            <person name="Lipzen A."/>
            <person name="Lundell T."/>
            <person name="Morin E."/>
            <person name="Murat C."/>
            <person name="Sun H."/>
            <person name="Tunlid A."/>
            <person name="Henrissat B."/>
            <person name="Grigoriev I.V."/>
            <person name="Hibbett D.S."/>
            <person name="Martin F."/>
            <person name="Nordberg H.P."/>
            <person name="Cantor M.N."/>
            <person name="Hua S.X."/>
        </authorList>
    </citation>
    <scope>NUCLEOTIDE SEQUENCE [LARGE SCALE GENOMIC DNA]</scope>
    <source>
        <strain evidence="1 2">F 1598</strain>
    </source>
</reference>
<evidence type="ECO:0000313" key="1">
    <source>
        <dbReference type="EMBL" id="KIM77016.1"/>
    </source>
</evidence>
<organism evidence="1 2">
    <name type="scientific">Piloderma croceum (strain F 1598)</name>
    <dbReference type="NCBI Taxonomy" id="765440"/>
    <lineage>
        <taxon>Eukaryota</taxon>
        <taxon>Fungi</taxon>
        <taxon>Dikarya</taxon>
        <taxon>Basidiomycota</taxon>
        <taxon>Agaricomycotina</taxon>
        <taxon>Agaricomycetes</taxon>
        <taxon>Agaricomycetidae</taxon>
        <taxon>Atheliales</taxon>
        <taxon>Atheliaceae</taxon>
        <taxon>Piloderma</taxon>
    </lineage>
</organism>
<reference evidence="2" key="2">
    <citation type="submission" date="2015-01" db="EMBL/GenBank/DDBJ databases">
        <title>Evolutionary Origins and Diversification of the Mycorrhizal Mutualists.</title>
        <authorList>
            <consortium name="DOE Joint Genome Institute"/>
            <consortium name="Mycorrhizal Genomics Consortium"/>
            <person name="Kohler A."/>
            <person name="Kuo A."/>
            <person name="Nagy L.G."/>
            <person name="Floudas D."/>
            <person name="Copeland A."/>
            <person name="Barry K.W."/>
            <person name="Cichocki N."/>
            <person name="Veneault-Fourrey C."/>
            <person name="LaButti K."/>
            <person name="Lindquist E.A."/>
            <person name="Lipzen A."/>
            <person name="Lundell T."/>
            <person name="Morin E."/>
            <person name="Murat C."/>
            <person name="Riley R."/>
            <person name="Ohm R."/>
            <person name="Sun H."/>
            <person name="Tunlid A."/>
            <person name="Henrissat B."/>
            <person name="Grigoriev I.V."/>
            <person name="Hibbett D.S."/>
            <person name="Martin F."/>
        </authorList>
    </citation>
    <scope>NUCLEOTIDE SEQUENCE [LARGE SCALE GENOMIC DNA]</scope>
    <source>
        <strain evidence="2">F 1598</strain>
    </source>
</reference>
<dbReference type="HOGENOM" id="CLU_1448243_0_0_1"/>